<dbReference type="EMBL" id="JBHSZP010000036">
    <property type="protein sequence ID" value="MFC7091262.1"/>
    <property type="molecule type" value="Genomic_DNA"/>
</dbReference>
<dbReference type="SUPFAM" id="SSF50475">
    <property type="entry name" value="FMN-binding split barrel"/>
    <property type="match status" value="1"/>
</dbReference>
<sequence length="208" mass="23186">MTRFNDLIETREQLRAVLPEPSELVTRKCLSALDRHCGQFIGRSSFMLLASADAQGNVDVSPKGDPEGFVKILDARTLAIPDRPGNHRADSMENILTNPKVGLIFLIPGKTETLRVSGTATITQDPALLDSMAIAGRSPKLAILVRVEEAFFHCSKCMIRSKLWQPEHWPDLAGLPRLAQTMVDAGNLELTENEMHRIVVNDERERLY</sequence>
<dbReference type="Pfam" id="PF01243">
    <property type="entry name" value="PNPOx_N"/>
    <property type="match status" value="1"/>
</dbReference>
<dbReference type="Proteomes" id="UP001596411">
    <property type="component" value="Unassembled WGS sequence"/>
</dbReference>
<name>A0ABW2EZ61_9GAMM</name>
<comment type="caution">
    <text evidence="2">The sequence shown here is derived from an EMBL/GenBank/DDBJ whole genome shotgun (WGS) entry which is preliminary data.</text>
</comment>
<dbReference type="NCBIfam" id="TIGR04025">
    <property type="entry name" value="PPOX_FMN_DR2398"/>
    <property type="match status" value="1"/>
</dbReference>
<feature type="domain" description="Pyridoxamine 5'-phosphate oxidase N-terminal" evidence="1">
    <location>
        <begin position="36"/>
        <end position="154"/>
    </location>
</feature>
<dbReference type="RefSeq" id="WP_346063956.1">
    <property type="nucleotide sequence ID" value="NZ_BAAADR010000022.1"/>
</dbReference>
<evidence type="ECO:0000313" key="2">
    <source>
        <dbReference type="EMBL" id="MFC7091262.1"/>
    </source>
</evidence>
<dbReference type="InterPro" id="IPR011576">
    <property type="entry name" value="Pyridox_Oxase_N"/>
</dbReference>
<evidence type="ECO:0000259" key="1">
    <source>
        <dbReference type="Pfam" id="PF01243"/>
    </source>
</evidence>
<dbReference type="PANTHER" id="PTHR42815:SF2">
    <property type="entry name" value="FAD-BINDING, PUTATIVE (AFU_ORTHOLOGUE AFUA_6G07600)-RELATED"/>
    <property type="match status" value="1"/>
</dbReference>
<dbReference type="PANTHER" id="PTHR42815">
    <property type="entry name" value="FAD-BINDING, PUTATIVE (AFU_ORTHOLOGUE AFUA_6G07600)-RELATED"/>
    <property type="match status" value="1"/>
</dbReference>
<protein>
    <submittedName>
        <fullName evidence="2">Pyridoxamine 5'-phosphate oxidase family protein</fullName>
    </submittedName>
</protein>
<gene>
    <name evidence="2" type="ORF">ACFQH5_17090</name>
</gene>
<accession>A0ABW2EZ61</accession>
<evidence type="ECO:0000313" key="3">
    <source>
        <dbReference type="Proteomes" id="UP001596411"/>
    </source>
</evidence>
<keyword evidence="3" id="KW-1185">Reference proteome</keyword>
<reference evidence="3" key="1">
    <citation type="journal article" date="2019" name="Int. J. Syst. Evol. Microbiol.">
        <title>The Global Catalogue of Microorganisms (GCM) 10K type strain sequencing project: providing services to taxonomists for standard genome sequencing and annotation.</title>
        <authorList>
            <consortium name="The Broad Institute Genomics Platform"/>
            <consortium name="The Broad Institute Genome Sequencing Center for Infectious Disease"/>
            <person name="Wu L."/>
            <person name="Ma J."/>
        </authorList>
    </citation>
    <scope>NUCLEOTIDE SEQUENCE [LARGE SCALE GENOMIC DNA]</scope>
    <source>
        <strain evidence="3">CGMCC 1.13666</strain>
    </source>
</reference>
<dbReference type="InterPro" id="IPR012349">
    <property type="entry name" value="Split_barrel_FMN-bd"/>
</dbReference>
<proteinExistence type="predicted"/>
<dbReference type="Gene3D" id="2.30.110.10">
    <property type="entry name" value="Electron Transport, Fmn-binding Protein, Chain A"/>
    <property type="match status" value="1"/>
</dbReference>
<organism evidence="2 3">
    <name type="scientific">Halomonas salifodinae</name>
    <dbReference type="NCBI Taxonomy" id="438745"/>
    <lineage>
        <taxon>Bacteria</taxon>
        <taxon>Pseudomonadati</taxon>
        <taxon>Pseudomonadota</taxon>
        <taxon>Gammaproteobacteria</taxon>
        <taxon>Oceanospirillales</taxon>
        <taxon>Halomonadaceae</taxon>
        <taxon>Halomonas</taxon>
    </lineage>
</organism>
<dbReference type="InterPro" id="IPR024029">
    <property type="entry name" value="Pyridox_Oxase_FMN-dep"/>
</dbReference>